<keyword evidence="3 11" id="KW-0813">Transport</keyword>
<dbReference type="InterPro" id="IPR007110">
    <property type="entry name" value="Ig-like_dom"/>
</dbReference>
<keyword evidence="10 11" id="KW-0407">Ion channel</keyword>
<dbReference type="Pfam" id="PF02932">
    <property type="entry name" value="Neur_chan_memb"/>
    <property type="match status" value="1"/>
</dbReference>
<keyword evidence="14" id="KW-1185">Reference proteome</keyword>
<evidence type="ECO:0000259" key="13">
    <source>
        <dbReference type="PROSITE" id="PS50835"/>
    </source>
</evidence>
<evidence type="ECO:0000313" key="15">
    <source>
        <dbReference type="WBParaSite" id="Gr19_v10_g13403.t1"/>
    </source>
</evidence>
<dbReference type="PROSITE" id="PS00236">
    <property type="entry name" value="NEUROTR_ION_CHANNEL"/>
    <property type="match status" value="1"/>
</dbReference>
<comment type="similarity">
    <text evidence="11">Belongs to the ligand-gated ion channel (TC 1.A.9) family.</text>
</comment>
<reference evidence="15" key="1">
    <citation type="submission" date="2022-11" db="UniProtKB">
        <authorList>
            <consortium name="WormBaseParasite"/>
        </authorList>
    </citation>
    <scope>IDENTIFICATION</scope>
</reference>
<dbReference type="NCBIfam" id="TIGR00860">
    <property type="entry name" value="LIC"/>
    <property type="match status" value="1"/>
</dbReference>
<dbReference type="InterPro" id="IPR006202">
    <property type="entry name" value="Neur_chan_lig-bd"/>
</dbReference>
<organism evidence="14 15">
    <name type="scientific">Globodera rostochiensis</name>
    <name type="common">Golden nematode worm</name>
    <name type="synonym">Heterodera rostochiensis</name>
    <dbReference type="NCBI Taxonomy" id="31243"/>
    <lineage>
        <taxon>Eukaryota</taxon>
        <taxon>Metazoa</taxon>
        <taxon>Ecdysozoa</taxon>
        <taxon>Nematoda</taxon>
        <taxon>Chromadorea</taxon>
        <taxon>Rhabditida</taxon>
        <taxon>Tylenchina</taxon>
        <taxon>Tylenchomorpha</taxon>
        <taxon>Tylenchoidea</taxon>
        <taxon>Heteroderidae</taxon>
        <taxon>Heteroderinae</taxon>
        <taxon>Globodera</taxon>
    </lineage>
</organism>
<evidence type="ECO:0000256" key="9">
    <source>
        <dbReference type="ARBA" id="ARBA00023136"/>
    </source>
</evidence>
<accession>A0A914H5F2</accession>
<dbReference type="Gene3D" id="1.20.58.390">
    <property type="entry name" value="Neurotransmitter-gated ion-channel transmembrane domain"/>
    <property type="match status" value="1"/>
</dbReference>
<sequence>MSSRHPFFGQFLSAHRPPPALFFVVFFLLPSPLLPLSSRTSVERSQLLSRRHTAISSLAGRKELRPSPPPQSVPINPTAQPSNSSSNSPSNSLEEEQNIIQRLLHNWRVRPRGTMAALRGNHWSGDFDMPVMVDVNMYLRSISKVDDVNMEFTMHFTFRQEWTDERLFFHSHSLAYIVLISSEYSQRIFLPDTFFQNEKDGKKHDVDKPNVFIRVYNGTGRVLYSSRMTLTLSCPMHLQAYPLDTQTCFIDYASYAYTTKDLEYRWKADDPIQIKHGMRQSLPSFVLSAVTTANCTSVTNTGTYSCLRTIIRLRREFSYYLLQLYVPSFMLVAVSTVSFWLDKDSVPARITLGTTVLLTVTTMASGINAKLPPVSYTKSVDIWIGVCTGFIFAALLEFSLVNWAARKEASSMAKSNRRKTNPLLSAIHHHREHQRRLSVMDAAVFGTLRQFRSASAFSTSREADIMNRLRHRSGLSGWWCELWTLRYREKSRRIDLLARVLFPLFFVIFNIIYWTCYLRPYLAEEVEGYIAGEKAIEGTN</sequence>
<evidence type="ECO:0000256" key="7">
    <source>
        <dbReference type="ARBA" id="ARBA00022989"/>
    </source>
</evidence>
<feature type="compositionally biased region" description="Low complexity" evidence="12">
    <location>
        <begin position="73"/>
        <end position="92"/>
    </location>
</feature>
<evidence type="ECO:0000256" key="12">
    <source>
        <dbReference type="SAM" id="MobiDB-lite"/>
    </source>
</evidence>
<dbReference type="InterPro" id="IPR018000">
    <property type="entry name" value="Neurotransmitter_ion_chnl_CS"/>
</dbReference>
<evidence type="ECO:0000256" key="1">
    <source>
        <dbReference type="ARBA" id="ARBA00004141"/>
    </source>
</evidence>
<evidence type="ECO:0000256" key="2">
    <source>
        <dbReference type="ARBA" id="ARBA00004236"/>
    </source>
</evidence>
<dbReference type="Pfam" id="PF02931">
    <property type="entry name" value="Neur_chan_LBD"/>
    <property type="match status" value="1"/>
</dbReference>
<dbReference type="InterPro" id="IPR006201">
    <property type="entry name" value="Neur_channel"/>
</dbReference>
<dbReference type="PRINTS" id="PR00252">
    <property type="entry name" value="NRIONCHANNEL"/>
</dbReference>
<protein>
    <submittedName>
        <fullName evidence="15">Ig-like domain-containing protein</fullName>
    </submittedName>
</protein>
<dbReference type="InterPro" id="IPR036734">
    <property type="entry name" value="Neur_chan_lig-bd_sf"/>
</dbReference>
<proteinExistence type="inferred from homology"/>
<dbReference type="InterPro" id="IPR006028">
    <property type="entry name" value="GABAA/Glycine_rcpt"/>
</dbReference>
<dbReference type="GO" id="GO:0005886">
    <property type="term" value="C:plasma membrane"/>
    <property type="evidence" value="ECO:0007669"/>
    <property type="project" value="UniProtKB-SubCell"/>
</dbReference>
<feature type="transmembrane region" description="Helical" evidence="11">
    <location>
        <begin position="382"/>
        <end position="405"/>
    </location>
</feature>
<dbReference type="PROSITE" id="PS50835">
    <property type="entry name" value="IG_LIKE"/>
    <property type="match status" value="1"/>
</dbReference>
<evidence type="ECO:0000256" key="8">
    <source>
        <dbReference type="ARBA" id="ARBA00023065"/>
    </source>
</evidence>
<feature type="region of interest" description="Disordered" evidence="12">
    <location>
        <begin position="58"/>
        <end position="95"/>
    </location>
</feature>
<dbReference type="AlphaFoldDB" id="A0A914H5F2"/>
<dbReference type="GO" id="GO:0004888">
    <property type="term" value="F:transmembrane signaling receptor activity"/>
    <property type="evidence" value="ECO:0007669"/>
    <property type="project" value="InterPro"/>
</dbReference>
<dbReference type="CDD" id="cd18993">
    <property type="entry name" value="LGIC_ECD_GluCl"/>
    <property type="match status" value="1"/>
</dbReference>
<keyword evidence="7 11" id="KW-1133">Transmembrane helix</keyword>
<evidence type="ECO:0000256" key="11">
    <source>
        <dbReference type="RuleBase" id="RU000687"/>
    </source>
</evidence>
<dbReference type="InterPro" id="IPR038050">
    <property type="entry name" value="Neuro_actylchol_rec"/>
</dbReference>
<feature type="transmembrane region" description="Helical" evidence="11">
    <location>
        <begin position="496"/>
        <end position="515"/>
    </location>
</feature>
<feature type="transmembrane region" description="Helical" evidence="11">
    <location>
        <begin position="317"/>
        <end position="341"/>
    </location>
</feature>
<feature type="signal peptide" evidence="11">
    <location>
        <begin position="1"/>
        <end position="35"/>
    </location>
</feature>
<feature type="domain" description="Ig-like" evidence="13">
    <location>
        <begin position="209"/>
        <end position="318"/>
    </location>
</feature>
<evidence type="ECO:0000256" key="5">
    <source>
        <dbReference type="ARBA" id="ARBA00022692"/>
    </source>
</evidence>
<evidence type="ECO:0000313" key="14">
    <source>
        <dbReference type="Proteomes" id="UP000887572"/>
    </source>
</evidence>
<keyword evidence="8 11" id="KW-0406">Ion transport</keyword>
<dbReference type="PRINTS" id="PR00253">
    <property type="entry name" value="GABAARECEPTR"/>
</dbReference>
<feature type="chain" id="PRO_5038165547" evidence="11">
    <location>
        <begin position="36"/>
        <end position="540"/>
    </location>
</feature>
<dbReference type="InterPro" id="IPR006029">
    <property type="entry name" value="Neurotrans-gated_channel_TM"/>
</dbReference>
<dbReference type="SUPFAM" id="SSF63712">
    <property type="entry name" value="Nicotinic receptor ligand binding domain-like"/>
    <property type="match status" value="1"/>
</dbReference>
<comment type="caution">
    <text evidence="11">Lacks conserved residue(s) required for the propagation of feature annotation.</text>
</comment>
<dbReference type="Proteomes" id="UP000887572">
    <property type="component" value="Unplaced"/>
</dbReference>
<keyword evidence="5 11" id="KW-0812">Transmembrane</keyword>
<dbReference type="PANTHER" id="PTHR18945">
    <property type="entry name" value="NEUROTRANSMITTER GATED ION CHANNEL"/>
    <property type="match status" value="1"/>
</dbReference>
<evidence type="ECO:0000256" key="10">
    <source>
        <dbReference type="ARBA" id="ARBA00023303"/>
    </source>
</evidence>
<evidence type="ECO:0000256" key="3">
    <source>
        <dbReference type="ARBA" id="ARBA00022448"/>
    </source>
</evidence>
<keyword evidence="6 11" id="KW-0732">Signal</keyword>
<dbReference type="InterPro" id="IPR036719">
    <property type="entry name" value="Neuro-gated_channel_TM_sf"/>
</dbReference>
<dbReference type="Gene3D" id="2.70.170.10">
    <property type="entry name" value="Neurotransmitter-gated ion-channel ligand-binding domain"/>
    <property type="match status" value="1"/>
</dbReference>
<name>A0A914H5F2_GLORO</name>
<dbReference type="FunFam" id="2.70.170.10:FF:000038">
    <property type="entry name" value="Glutamate-gated chloride channel alpha"/>
    <property type="match status" value="1"/>
</dbReference>
<dbReference type="GO" id="GO:0005230">
    <property type="term" value="F:extracellular ligand-gated monoatomic ion channel activity"/>
    <property type="evidence" value="ECO:0007669"/>
    <property type="project" value="InterPro"/>
</dbReference>
<dbReference type="WBParaSite" id="Gr19_v10_g13403.t1">
    <property type="protein sequence ID" value="Gr19_v10_g13403.t1"/>
    <property type="gene ID" value="Gr19_v10_g13403"/>
</dbReference>
<dbReference type="SUPFAM" id="SSF90112">
    <property type="entry name" value="Neurotransmitter-gated ion-channel transmembrane pore"/>
    <property type="match status" value="1"/>
</dbReference>
<keyword evidence="9 11" id="KW-0472">Membrane</keyword>
<evidence type="ECO:0000256" key="6">
    <source>
        <dbReference type="ARBA" id="ARBA00022729"/>
    </source>
</evidence>
<evidence type="ECO:0000256" key="4">
    <source>
        <dbReference type="ARBA" id="ARBA00022475"/>
    </source>
</evidence>
<keyword evidence="4" id="KW-1003">Cell membrane</keyword>
<comment type="subcellular location">
    <subcellularLocation>
        <location evidence="2">Cell membrane</location>
    </subcellularLocation>
    <subcellularLocation>
        <location evidence="1">Membrane</location>
        <topology evidence="1">Multi-pass membrane protein</topology>
    </subcellularLocation>
</comment>